<accession>A0A2T2WQV3</accession>
<dbReference type="AlphaFoldDB" id="A0A2T2WQV3"/>
<gene>
    <name evidence="2" type="ORF">C7B43_18555</name>
</gene>
<feature type="compositionally biased region" description="Basic and acidic residues" evidence="1">
    <location>
        <begin position="33"/>
        <end position="60"/>
    </location>
</feature>
<reference evidence="2 3" key="1">
    <citation type="journal article" date="2014" name="BMC Genomics">
        <title>Comparison of environmental and isolate Sulfobacillus genomes reveals diverse carbon, sulfur, nitrogen, and hydrogen metabolisms.</title>
        <authorList>
            <person name="Justice N.B."/>
            <person name="Norman A."/>
            <person name="Brown C.T."/>
            <person name="Singh A."/>
            <person name="Thomas B.C."/>
            <person name="Banfield J.F."/>
        </authorList>
    </citation>
    <scope>NUCLEOTIDE SEQUENCE [LARGE SCALE GENOMIC DNA]</scope>
    <source>
        <strain evidence="2">AMDSBA1</strain>
    </source>
</reference>
<evidence type="ECO:0000313" key="2">
    <source>
        <dbReference type="EMBL" id="PSR24621.1"/>
    </source>
</evidence>
<comment type="caution">
    <text evidence="2">The sequence shown here is derived from an EMBL/GenBank/DDBJ whole genome shotgun (WGS) entry which is preliminary data.</text>
</comment>
<proteinExistence type="predicted"/>
<dbReference type="Proteomes" id="UP000242699">
    <property type="component" value="Unassembled WGS sequence"/>
</dbReference>
<organism evidence="2 3">
    <name type="scientific">Sulfobacillus benefaciens</name>
    <dbReference type="NCBI Taxonomy" id="453960"/>
    <lineage>
        <taxon>Bacteria</taxon>
        <taxon>Bacillati</taxon>
        <taxon>Bacillota</taxon>
        <taxon>Clostridia</taxon>
        <taxon>Eubacteriales</taxon>
        <taxon>Clostridiales Family XVII. Incertae Sedis</taxon>
        <taxon>Sulfobacillus</taxon>
    </lineage>
</organism>
<evidence type="ECO:0000313" key="3">
    <source>
        <dbReference type="Proteomes" id="UP000242699"/>
    </source>
</evidence>
<evidence type="ECO:0008006" key="4">
    <source>
        <dbReference type="Google" id="ProtNLM"/>
    </source>
</evidence>
<feature type="region of interest" description="Disordered" evidence="1">
    <location>
        <begin position="1"/>
        <end position="60"/>
    </location>
</feature>
<sequence>MDEPKGSKQPYSVDPRQPPSGRWTGRVAVDDASTGKRQEMTQTFDTKKEAKNWAEKESAQ</sequence>
<protein>
    <recommendedName>
        <fullName evidence="4">AP2-like integrase N-terminal domain-containing protein</fullName>
    </recommendedName>
</protein>
<evidence type="ECO:0000256" key="1">
    <source>
        <dbReference type="SAM" id="MobiDB-lite"/>
    </source>
</evidence>
<dbReference type="EMBL" id="PXYT01000072">
    <property type="protein sequence ID" value="PSR24621.1"/>
    <property type="molecule type" value="Genomic_DNA"/>
</dbReference>
<name>A0A2T2WQV3_9FIRM</name>